<organism evidence="3 4">
    <name type="scientific">Siminovitchia terrae</name>
    <name type="common">Bacillus terrae</name>
    <dbReference type="NCBI Taxonomy" id="1914933"/>
    <lineage>
        <taxon>Bacteria</taxon>
        <taxon>Bacillati</taxon>
        <taxon>Bacillota</taxon>
        <taxon>Bacilli</taxon>
        <taxon>Bacillales</taxon>
        <taxon>Bacillaceae</taxon>
        <taxon>Siminovitchia</taxon>
    </lineage>
</organism>
<evidence type="ECO:0000313" key="3">
    <source>
        <dbReference type="EMBL" id="RST57943.1"/>
    </source>
</evidence>
<dbReference type="EMBL" id="QYTW02000026">
    <property type="protein sequence ID" value="RST57943.1"/>
    <property type="molecule type" value="Genomic_DNA"/>
</dbReference>
<evidence type="ECO:0000256" key="1">
    <source>
        <dbReference type="SAM" id="Coils"/>
    </source>
</evidence>
<feature type="coiled-coil region" evidence="1">
    <location>
        <begin position="38"/>
        <end position="77"/>
    </location>
</feature>
<accession>A0A429X3S9</accession>
<gene>
    <name evidence="3" type="ORF">D5F11_020170</name>
</gene>
<sequence>MIRRLIIGSAVAAASVTLLPVVTHTLRPLIKKGVRCGISAMETIKEEAEDIIAEAKLERMQQEMEKELIENDEELDEGGGKSSTFSFIPAAKDTFLPIVESGVKSVKTTIGTIKEEIEDLIVEAKLERAKQGADSELFNEINSQEFSDELETTLEKEINTKE</sequence>
<evidence type="ECO:0000313" key="4">
    <source>
        <dbReference type="Proteomes" id="UP000287296"/>
    </source>
</evidence>
<protein>
    <submittedName>
        <fullName evidence="3">Uncharacterized protein</fullName>
    </submittedName>
</protein>
<feature type="compositionally biased region" description="Basic and acidic residues" evidence="2">
    <location>
        <begin position="153"/>
        <end position="162"/>
    </location>
</feature>
<keyword evidence="1" id="KW-0175">Coiled coil</keyword>
<reference evidence="3 4" key="1">
    <citation type="submission" date="2018-12" db="EMBL/GenBank/DDBJ databases">
        <authorList>
            <person name="Sun L."/>
            <person name="Chen Z."/>
        </authorList>
    </citation>
    <scope>NUCLEOTIDE SEQUENCE [LARGE SCALE GENOMIC DNA]</scope>
    <source>
        <strain evidence="3 4">LMG 29736</strain>
    </source>
</reference>
<evidence type="ECO:0000256" key="2">
    <source>
        <dbReference type="SAM" id="MobiDB-lite"/>
    </source>
</evidence>
<dbReference type="Proteomes" id="UP000287296">
    <property type="component" value="Unassembled WGS sequence"/>
</dbReference>
<proteinExistence type="predicted"/>
<dbReference type="RefSeq" id="WP_120119249.1">
    <property type="nucleotide sequence ID" value="NZ_QYTW02000026.1"/>
</dbReference>
<comment type="caution">
    <text evidence="3">The sequence shown here is derived from an EMBL/GenBank/DDBJ whole genome shotgun (WGS) entry which is preliminary data.</text>
</comment>
<dbReference type="AlphaFoldDB" id="A0A429X3S9"/>
<name>A0A429X3S9_SIMTE</name>
<feature type="region of interest" description="Disordered" evidence="2">
    <location>
        <begin position="140"/>
        <end position="162"/>
    </location>
</feature>